<accession>A0AAW3WHN1</accession>
<evidence type="ECO:0000313" key="4">
    <source>
        <dbReference type="EMBL" id="MBC2478335.1"/>
    </source>
</evidence>
<comment type="caution">
    <text evidence="4">The sequence shown here is derived from an EMBL/GenBank/DDBJ whole genome shotgun (WGS) entry which is preliminary data.</text>
</comment>
<dbReference type="GO" id="GO:0016757">
    <property type="term" value="F:glycosyltransferase activity"/>
    <property type="evidence" value="ECO:0007669"/>
    <property type="project" value="UniProtKB-KW"/>
</dbReference>
<evidence type="ECO:0000256" key="1">
    <source>
        <dbReference type="ARBA" id="ARBA00022676"/>
    </source>
</evidence>
<evidence type="ECO:0000256" key="2">
    <source>
        <dbReference type="ARBA" id="ARBA00022679"/>
    </source>
</evidence>
<evidence type="ECO:0000259" key="3">
    <source>
        <dbReference type="Pfam" id="PF17167"/>
    </source>
</evidence>
<dbReference type="Gene3D" id="1.50.10.10">
    <property type="match status" value="1"/>
</dbReference>
<proteinExistence type="predicted"/>
<evidence type="ECO:0000313" key="5">
    <source>
        <dbReference type="Proteomes" id="UP001194098"/>
    </source>
</evidence>
<feature type="non-terminal residue" evidence="4">
    <location>
        <position position="448"/>
    </location>
</feature>
<dbReference type="RefSeq" id="WP_423220519.1">
    <property type="nucleotide sequence ID" value="NZ_JABAGV010000373.1"/>
</dbReference>
<dbReference type="SUPFAM" id="SSF48208">
    <property type="entry name" value="Six-hairpin glycosidases"/>
    <property type="match status" value="1"/>
</dbReference>
<dbReference type="InterPro" id="IPR052047">
    <property type="entry name" value="GH94_Enzymes"/>
</dbReference>
<feature type="non-terminal residue" evidence="4">
    <location>
        <position position="1"/>
    </location>
</feature>
<dbReference type="InterPro" id="IPR033432">
    <property type="entry name" value="GH94_catalytic"/>
</dbReference>
<reference evidence="4" key="2">
    <citation type="journal article" date="2022" name="Nat. Biotechnol.">
        <title>Carbon-negative production of acetone and isopropanol by gas fermentation at industrial pilot scale.</title>
        <authorList>
            <person name="Liew F.E."/>
            <person name="Nogle R."/>
            <person name="Abdalla T."/>
            <person name="Rasor B.J."/>
            <person name="Canter C."/>
            <person name="Jensen R.O."/>
            <person name="Wang L."/>
            <person name="Strutz J."/>
            <person name="Chirania P."/>
            <person name="De Tissera S."/>
            <person name="Mueller A.P."/>
            <person name="Ruan Z."/>
            <person name="Gao A."/>
            <person name="Tran L."/>
            <person name="Engle N.L."/>
            <person name="Bromley J.C."/>
            <person name="Daniell J."/>
            <person name="Conrado R."/>
            <person name="Tschaplinski T.J."/>
            <person name="Giannone R.J."/>
            <person name="Hettich R.L."/>
            <person name="Karim A.S."/>
            <person name="Simpson S.D."/>
            <person name="Brown S.D."/>
            <person name="Leang C."/>
            <person name="Jewett M.C."/>
            <person name="Kopke M."/>
        </authorList>
    </citation>
    <scope>NUCLEOTIDE SEQUENCE</scope>
    <source>
        <strain evidence="4">DJ015</strain>
    </source>
</reference>
<organism evidence="4 5">
    <name type="scientific">Clostridium beijerinckii</name>
    <name type="common">Clostridium MP</name>
    <dbReference type="NCBI Taxonomy" id="1520"/>
    <lineage>
        <taxon>Bacteria</taxon>
        <taxon>Bacillati</taxon>
        <taxon>Bacillota</taxon>
        <taxon>Clostridia</taxon>
        <taxon>Eubacteriales</taxon>
        <taxon>Clostridiaceae</taxon>
        <taxon>Clostridium</taxon>
    </lineage>
</organism>
<dbReference type="Pfam" id="PF17167">
    <property type="entry name" value="Glyco_hydro_94"/>
    <property type="match status" value="1"/>
</dbReference>
<feature type="domain" description="Glycosyl hydrolase 94 catalytic" evidence="3">
    <location>
        <begin position="135"/>
        <end position="416"/>
    </location>
</feature>
<dbReference type="AlphaFoldDB" id="A0AAW3WHN1"/>
<reference evidence="4" key="1">
    <citation type="submission" date="2020-04" db="EMBL/GenBank/DDBJ databases">
        <authorList>
            <person name="Brown S."/>
        </authorList>
    </citation>
    <scope>NUCLEOTIDE SEQUENCE</scope>
    <source>
        <strain evidence="4">DJ015</strain>
    </source>
</reference>
<dbReference type="InterPro" id="IPR008928">
    <property type="entry name" value="6-hairpin_glycosidase_sf"/>
</dbReference>
<dbReference type="EMBL" id="JABAGV010000373">
    <property type="protein sequence ID" value="MBC2478335.1"/>
    <property type="molecule type" value="Genomic_DNA"/>
</dbReference>
<dbReference type="PANTHER" id="PTHR37469:SF2">
    <property type="entry name" value="CELLOBIONIC ACID PHOSPHORYLASE"/>
    <property type="match status" value="1"/>
</dbReference>
<gene>
    <name evidence="4" type="ORF">HGI39_27420</name>
</gene>
<dbReference type="GO" id="GO:0005975">
    <property type="term" value="P:carbohydrate metabolic process"/>
    <property type="evidence" value="ECO:0007669"/>
    <property type="project" value="InterPro"/>
</dbReference>
<dbReference type="Proteomes" id="UP001194098">
    <property type="component" value="Unassembled WGS sequence"/>
</dbReference>
<name>A0AAW3WHN1_CLOBE</name>
<keyword evidence="2" id="KW-0808">Transferase</keyword>
<sequence length="448" mass="51611">NSEEIVEDIGLGSFKENEKQYLDIYKKLMGGFNLSLSGSEQKNIEKINEILWWYTHNAMIHYIAPHGLEQPGGAAWGTRDVCQGPLEYFLSTGHSSLVREIIQIIFENQFYESGEWPQWFMYDKYNFRQYDCHGDVVFWPLKVVGDYIRVTGDNSILKCEVGYRHFKDGVATKNKESILDHIKRSICSIKDRYLYDTNLISYGGGDWDDTLQPANEELKQSLVSAWTVTLAYQVIKLLAEEIGKVDVSYGKELVQMYMDIKESFEKYLIKDGVIPGFVYLEDKEHMEYMLHPTDKKIGIQYRLLPMTRSIISELVDKNQAEKNIAIIDRELMHPDGVRLMNCPAFYKGGVSETFKRAEQASNVGREIGLQYVHAHIRYIEAMAKVGDANRAWDGVMRINPINISEKVSNAELRQSNCYFSSSDGEFATRYDFQENFEKLRTGDVNVKG</sequence>
<protein>
    <submittedName>
        <fullName evidence="4">Cellobiose phosphorylase</fullName>
    </submittedName>
</protein>
<dbReference type="InterPro" id="IPR012341">
    <property type="entry name" value="6hp_glycosidase-like_sf"/>
</dbReference>
<dbReference type="PANTHER" id="PTHR37469">
    <property type="entry name" value="CELLOBIONIC ACID PHOSPHORYLASE-RELATED"/>
    <property type="match status" value="1"/>
</dbReference>
<keyword evidence="1" id="KW-0328">Glycosyltransferase</keyword>